<comment type="caution">
    <text evidence="2">The sequence shown here is derived from an EMBL/GenBank/DDBJ whole genome shotgun (WGS) entry which is preliminary data.</text>
</comment>
<feature type="region of interest" description="Disordered" evidence="1">
    <location>
        <begin position="49"/>
        <end position="68"/>
    </location>
</feature>
<dbReference type="EMBL" id="JBHMDI010000019">
    <property type="protein sequence ID" value="MFB9347881.1"/>
    <property type="molecule type" value="Genomic_DNA"/>
</dbReference>
<evidence type="ECO:0000313" key="3">
    <source>
        <dbReference type="Proteomes" id="UP001589753"/>
    </source>
</evidence>
<protein>
    <submittedName>
        <fullName evidence="2">Uncharacterized protein</fullName>
    </submittedName>
</protein>
<name>A0ABV5L6S6_9ACTN</name>
<evidence type="ECO:0000256" key="1">
    <source>
        <dbReference type="SAM" id="MobiDB-lite"/>
    </source>
</evidence>
<dbReference type="Proteomes" id="UP001589753">
    <property type="component" value="Unassembled WGS sequence"/>
</dbReference>
<evidence type="ECO:0000313" key="2">
    <source>
        <dbReference type="EMBL" id="MFB9347881.1"/>
    </source>
</evidence>
<organism evidence="2 3">
    <name type="scientific">Streptomyces heliomycini</name>
    <dbReference type="NCBI Taxonomy" id="284032"/>
    <lineage>
        <taxon>Bacteria</taxon>
        <taxon>Bacillati</taxon>
        <taxon>Actinomycetota</taxon>
        <taxon>Actinomycetes</taxon>
        <taxon>Kitasatosporales</taxon>
        <taxon>Streptomycetaceae</taxon>
        <taxon>Streptomyces</taxon>
    </lineage>
</organism>
<proteinExistence type="predicted"/>
<reference evidence="2 3" key="1">
    <citation type="submission" date="2024-09" db="EMBL/GenBank/DDBJ databases">
        <authorList>
            <person name="Sun Q."/>
            <person name="Mori K."/>
        </authorList>
    </citation>
    <scope>NUCLEOTIDE SEQUENCE [LARGE SCALE GENOMIC DNA]</scope>
    <source>
        <strain evidence="2 3">JCM 9767</strain>
    </source>
</reference>
<feature type="compositionally biased region" description="Pro residues" evidence="1">
    <location>
        <begin position="56"/>
        <end position="68"/>
    </location>
</feature>
<dbReference type="RefSeq" id="WP_234318953.1">
    <property type="nucleotide sequence ID" value="NZ_JBHMDI010000019.1"/>
</dbReference>
<keyword evidence="3" id="KW-1185">Reference proteome</keyword>
<gene>
    <name evidence="2" type="ORF">ACFFUA_10485</name>
</gene>
<feature type="region of interest" description="Disordered" evidence="1">
    <location>
        <begin position="1"/>
        <end position="21"/>
    </location>
</feature>
<accession>A0ABV5L6S6</accession>
<sequence>MRYGHVRPGSPKATEEQDISETYGLSDRHCVSVYVHEYTPQRTRIHLRDHFEPGVSPLPTPPSSTPTG</sequence>